<dbReference type="Pfam" id="PF00413">
    <property type="entry name" value="Peptidase_M10"/>
    <property type="match status" value="1"/>
</dbReference>
<dbReference type="GO" id="GO:0008270">
    <property type="term" value="F:zinc ion binding"/>
    <property type="evidence" value="ECO:0007669"/>
    <property type="project" value="InterPro"/>
</dbReference>
<dbReference type="OrthoDB" id="2328200at2"/>
<name>A0A1Z5I9I0_9LACO</name>
<feature type="domain" description="Peptidase M10 metallopeptidase" evidence="7">
    <location>
        <begin position="180"/>
        <end position="336"/>
    </location>
</feature>
<feature type="region of interest" description="Disordered" evidence="5">
    <location>
        <begin position="349"/>
        <end position="368"/>
    </location>
</feature>
<evidence type="ECO:0000256" key="3">
    <source>
        <dbReference type="ARBA" id="ARBA00022801"/>
    </source>
</evidence>
<dbReference type="GO" id="GO:0031012">
    <property type="term" value="C:extracellular matrix"/>
    <property type="evidence" value="ECO:0007669"/>
    <property type="project" value="InterPro"/>
</dbReference>
<feature type="signal peptide" evidence="6">
    <location>
        <begin position="1"/>
        <end position="19"/>
    </location>
</feature>
<evidence type="ECO:0000256" key="6">
    <source>
        <dbReference type="SAM" id="SignalP"/>
    </source>
</evidence>
<feature type="chain" id="PRO_5039390049" description="Peptidase M10 metallopeptidase domain-containing protein" evidence="6">
    <location>
        <begin position="20"/>
        <end position="385"/>
    </location>
</feature>
<evidence type="ECO:0000256" key="5">
    <source>
        <dbReference type="SAM" id="MobiDB-lite"/>
    </source>
</evidence>
<gene>
    <name evidence="8" type="ORF">IWT30_00143</name>
</gene>
<evidence type="ECO:0000259" key="7">
    <source>
        <dbReference type="Pfam" id="PF00413"/>
    </source>
</evidence>
<keyword evidence="3" id="KW-0378">Hydrolase</keyword>
<keyword evidence="4" id="KW-0862">Zinc</keyword>
<comment type="caution">
    <text evidence="8">The sequence shown here is derived from an EMBL/GenBank/DDBJ whole genome shotgun (WGS) entry which is preliminary data.</text>
</comment>
<dbReference type="Proteomes" id="UP000198374">
    <property type="component" value="Unassembled WGS sequence"/>
</dbReference>
<keyword evidence="2" id="KW-0479">Metal-binding</keyword>
<dbReference type="EMBL" id="BCMF01000001">
    <property type="protein sequence ID" value="GAW98200.1"/>
    <property type="molecule type" value="Genomic_DNA"/>
</dbReference>
<dbReference type="InterPro" id="IPR001818">
    <property type="entry name" value="Pept_M10_metallopeptidase"/>
</dbReference>
<keyword evidence="6" id="KW-0732">Signal</keyword>
<dbReference type="InterPro" id="IPR024079">
    <property type="entry name" value="MetalloPept_cat_dom_sf"/>
</dbReference>
<evidence type="ECO:0000313" key="9">
    <source>
        <dbReference type="Proteomes" id="UP000198374"/>
    </source>
</evidence>
<reference evidence="8 9" key="1">
    <citation type="submission" date="2015-11" db="EMBL/GenBank/DDBJ databases">
        <title>Draft genome sequences of new species of the genus Lactobacillus isolated from orchardgrass silage.</title>
        <authorList>
            <person name="Tohno M."/>
            <person name="Tanizawa Y."/>
            <person name="Arita M."/>
        </authorList>
    </citation>
    <scope>NUCLEOTIDE SEQUENCE [LARGE SCALE GENOMIC DNA]</scope>
    <source>
        <strain evidence="8 9">IWT30</strain>
    </source>
</reference>
<dbReference type="GO" id="GO:0006508">
    <property type="term" value="P:proteolysis"/>
    <property type="evidence" value="ECO:0007669"/>
    <property type="project" value="UniProtKB-KW"/>
</dbReference>
<evidence type="ECO:0000256" key="2">
    <source>
        <dbReference type="ARBA" id="ARBA00022723"/>
    </source>
</evidence>
<accession>A0A1Z5I9I0</accession>
<keyword evidence="9" id="KW-1185">Reference proteome</keyword>
<dbReference type="SUPFAM" id="SSF55486">
    <property type="entry name" value="Metalloproteases ('zincins'), catalytic domain"/>
    <property type="match status" value="1"/>
</dbReference>
<proteinExistence type="predicted"/>
<sequence precursor="true">MKKLGIMMVAAMSFMGVIAAAPAVTTPTAQAKTKIAIVSKKSMSTQKYQIDQSKAKKAYAYKSDMKKKAFKLSSGHNTVFYAKAQETVKAGKSSRVYYYIKSSTNSKMAGWVWHGYLMKPLMAKSSLEKLVAAGQDLNPSSTILKQPAAFYSANRAYLRKEFNMTGQLTNFKNHQARVYVANSALKTYTQKAMSVWNKALGRTVFVNGSSSKHDLVVTTKASKQWDGLNDGEHLYISSTELKDKSYMDSVADTPEIRALYNQYENVADAYKRAPSDSAEKDAYLAQGHTLYDQLVAAQKAAAPSATAYWEGVIMHELGHSLGLDHTPYLTDIMYAETSDDGFSSSVNGKYGWDTPKDPNDSRLESPSLSSRDINRAKLGMELGYW</sequence>
<dbReference type="Gene3D" id="3.40.390.10">
    <property type="entry name" value="Collagenase (Catalytic Domain)"/>
    <property type="match status" value="1"/>
</dbReference>
<evidence type="ECO:0000313" key="8">
    <source>
        <dbReference type="EMBL" id="GAW98200.1"/>
    </source>
</evidence>
<evidence type="ECO:0000256" key="4">
    <source>
        <dbReference type="ARBA" id="ARBA00022833"/>
    </source>
</evidence>
<organism evidence="8 9">
    <name type="scientific">Secundilactobacillus mixtipabuli</name>
    <dbReference type="NCBI Taxonomy" id="1435342"/>
    <lineage>
        <taxon>Bacteria</taxon>
        <taxon>Bacillati</taxon>
        <taxon>Bacillota</taxon>
        <taxon>Bacilli</taxon>
        <taxon>Lactobacillales</taxon>
        <taxon>Lactobacillaceae</taxon>
        <taxon>Secundilactobacillus</taxon>
    </lineage>
</organism>
<dbReference type="AlphaFoldDB" id="A0A1Z5I9I0"/>
<feature type="compositionally biased region" description="Basic and acidic residues" evidence="5">
    <location>
        <begin position="354"/>
        <end position="363"/>
    </location>
</feature>
<dbReference type="RefSeq" id="WP_089108036.1">
    <property type="nucleotide sequence ID" value="NZ_BCMF01000001.1"/>
</dbReference>
<protein>
    <recommendedName>
        <fullName evidence="7">Peptidase M10 metallopeptidase domain-containing protein</fullName>
    </recommendedName>
</protein>
<keyword evidence="1" id="KW-0645">Protease</keyword>
<dbReference type="GO" id="GO:0004222">
    <property type="term" value="F:metalloendopeptidase activity"/>
    <property type="evidence" value="ECO:0007669"/>
    <property type="project" value="InterPro"/>
</dbReference>
<evidence type="ECO:0000256" key="1">
    <source>
        <dbReference type="ARBA" id="ARBA00022670"/>
    </source>
</evidence>